<keyword evidence="2" id="KW-1185">Reference proteome</keyword>
<name>A0AC61R9T2_9FIRM</name>
<evidence type="ECO:0000313" key="2">
    <source>
        <dbReference type="Proteomes" id="UP000308836"/>
    </source>
</evidence>
<organism evidence="1 2">
    <name type="scientific">Dubosiella muris</name>
    <dbReference type="NCBI Taxonomy" id="3038133"/>
    <lineage>
        <taxon>Bacteria</taxon>
        <taxon>Bacillati</taxon>
        <taxon>Bacillota</taxon>
        <taxon>Erysipelotrichia</taxon>
        <taxon>Erysipelotrichales</taxon>
        <taxon>Erysipelotrichaceae</taxon>
        <taxon>Dubosiella</taxon>
    </lineage>
</organism>
<protein>
    <submittedName>
        <fullName evidence="1">TetR/AcrR family transcriptional regulator</fullName>
    </submittedName>
</protein>
<comment type="caution">
    <text evidence="1">The sequence shown here is derived from an EMBL/GenBank/DDBJ whole genome shotgun (WGS) entry which is preliminary data.</text>
</comment>
<dbReference type="Proteomes" id="UP000308836">
    <property type="component" value="Unassembled WGS sequence"/>
</dbReference>
<dbReference type="EMBL" id="SRYG01000002">
    <property type="protein sequence ID" value="TGY67020.1"/>
    <property type="molecule type" value="Genomic_DNA"/>
</dbReference>
<evidence type="ECO:0000313" key="1">
    <source>
        <dbReference type="EMBL" id="TGY67020.1"/>
    </source>
</evidence>
<accession>A0AC61R9T2</accession>
<proteinExistence type="predicted"/>
<sequence>MVKKKKSSQFLRSCIFEALMILLQQKRYEDITVSEITSKAGVSRMTYYRTYSSKEDIIIQYFKEKVNALLEKEPEIGDEPTEVWYRKCLHFVYDEPVLMTKIQQTPDLAKASQSYLIDLLQYMFRKYRNADLDDPVILNGLIYKAGGFIFVVSKWIRTGLKESPEEILEWIRKYEQQSSFEKPQ</sequence>
<reference evidence="1" key="1">
    <citation type="submission" date="2019-04" db="EMBL/GenBank/DDBJ databases">
        <title>Microbes associate with the intestines of laboratory mice.</title>
        <authorList>
            <person name="Navarre W."/>
            <person name="Wong E."/>
            <person name="Huang K."/>
            <person name="Tropini C."/>
            <person name="Ng K."/>
            <person name="Yu B."/>
        </authorList>
    </citation>
    <scope>NUCLEOTIDE SEQUENCE</scope>
    <source>
        <strain evidence="1">NM09_H32</strain>
    </source>
</reference>
<gene>
    <name evidence="1" type="ORF">E5336_00990</name>
</gene>